<dbReference type="PROSITE" id="PS50297">
    <property type="entry name" value="ANK_REP_REGION"/>
    <property type="match status" value="1"/>
</dbReference>
<dbReference type="WBParaSite" id="DME_0000368901-mRNA-1">
    <property type="protein sequence ID" value="DME_0000368901-mRNA-1"/>
    <property type="gene ID" value="DME_0000368901"/>
</dbReference>
<dbReference type="InterPro" id="IPR011333">
    <property type="entry name" value="SKP1/BTB/POZ_sf"/>
</dbReference>
<dbReference type="Pfam" id="PF00023">
    <property type="entry name" value="Ank"/>
    <property type="match status" value="1"/>
</dbReference>
<dbReference type="Pfam" id="PF26281">
    <property type="entry name" value="Histone_ABTB"/>
    <property type="match status" value="1"/>
</dbReference>
<feature type="repeat" description="ANK" evidence="3">
    <location>
        <begin position="607"/>
        <end position="639"/>
    </location>
</feature>
<dbReference type="PANTHER" id="PTHR46071">
    <property type="entry name" value="ANKYRIN REPEAT AND BTB/POZ DOMAIN-CONTAINING"/>
    <property type="match status" value="1"/>
</dbReference>
<dbReference type="InterPro" id="IPR009072">
    <property type="entry name" value="Histone-fold"/>
</dbReference>
<dbReference type="EMBL" id="UYYG01001162">
    <property type="protein sequence ID" value="VDN57721.1"/>
    <property type="molecule type" value="Genomic_DNA"/>
</dbReference>
<dbReference type="AlphaFoldDB" id="A0A158Q3Z8"/>
<evidence type="ECO:0000313" key="8">
    <source>
        <dbReference type="WBParaSite" id="DME_0000368901-mRNA-1"/>
    </source>
</evidence>
<dbReference type="PANTHER" id="PTHR46071:SF2">
    <property type="entry name" value="ANKYRIN REPEAT AND BTB_POZ DOMAIN-CONTAINING PROTEIN 2-LIKE PROTEIN"/>
    <property type="match status" value="1"/>
</dbReference>
<dbReference type="Pfam" id="PF00651">
    <property type="entry name" value="BTB"/>
    <property type="match status" value="1"/>
</dbReference>
<evidence type="ECO:0000256" key="3">
    <source>
        <dbReference type="PROSITE-ProRule" id="PRU00023"/>
    </source>
</evidence>
<dbReference type="STRING" id="318479.A0A158Q3Z8"/>
<feature type="domain" description="BTB" evidence="4">
    <location>
        <begin position="925"/>
        <end position="987"/>
    </location>
</feature>
<evidence type="ECO:0000313" key="7">
    <source>
        <dbReference type="Proteomes" id="UP000274756"/>
    </source>
</evidence>
<dbReference type="InterPro" id="IPR036770">
    <property type="entry name" value="Ankyrin_rpt-contain_sf"/>
</dbReference>
<dbReference type="SUPFAM" id="SSF54695">
    <property type="entry name" value="POZ domain"/>
    <property type="match status" value="1"/>
</dbReference>
<sequence length="1092" mass="123790">MVLKNAVTSDDLNNNANKLQNKLTHAIRMFKPGILTKNGGSPFRNKKNSSVEADDVIYFANSKNKRFNENFLRSNQQKRFSREFSAESINSLGEIHHLYKSTPNIAMMTDHCKDFQRDINGFKHCMDKKCSPKLVVHHHNSLIFAESPTDSGYRSTSRAQHLQAPAKASSSTQENNSFIGKRFSNIYGIDNGYYMYSSSLAANSSGFSLNTKAHEPTVVLINGESSIVATRPVISMHGENNSKNQNLSKHGANSSISEEISSYDCISLENAPCFSKSKSKDFSQNYRNRPPFDDNDLRKILSRGRCKDIYVPPAMIARIVEYAAILLLQIADEIRRLTSSLIKCRSQDIKTATKVVLGAVMANSCIKAGIQATSIYALSGTGALKMSMSRRAGLNLNLGRFYRWMTENCISEAICDEVSHSFPILICVVTIKKIQACENPNRIDLLMRTSVHDEYELRMLVRYYSDKRIECNKHESSTKIKLSRGGSLCLQYYSKCSVKNDHKSRVSTPSLMEWIHVANIFASHRSSSVIDDDDIRQAARVLLPNHDCHPRTFSYTEDSHILLNNIHDQKHLKQKIAFQLLRSDNSEVVRYAFGLLGPSRHKIVNEYGLSPLSEAVIMGNSEAVYTLLELGADPNVAVPFEPQSKSSVLLNEFAGWTPITWAVARRAIKIIEKLVEAGGSVEQSCMVKETPLQLAAMINEPQLVVNLMNLGADPFRSSISYDSMKCNFRNLGSPSALAIAAAQGKQEAVRKMLSKGYINNIDVLIEITQKRVSNFFEALNKEQQKSLHESLYYATETGHLNIAMDLRSIGVPWNIYTWTNCLQRANEQQAYNIINTILIDFDRRLCEELSYETIEYTVNTLMETLRTSCIIYDIDIVFLGSKIFDLFNYLEPNEHFTNSKICHRTESPTKRSIIDLKYVNNPDFADIHFKVGNQTVFAHRIVLINASNFFKDLLSHPKTEFVIEDISYNTFMLILEFLYCGVYTINLRNQQLKQQMDLIKASHRYDLFALIDESVRVIISKIDLNSILDIYSFSMELKIDQLNCAAEIFILKNIVSLVKDNKFQKMLQNLMHDGSDVCKKLASRLIFIFNNK</sequence>
<dbReference type="PROSITE" id="PS50097">
    <property type="entry name" value="BTB"/>
    <property type="match status" value="1"/>
</dbReference>
<dbReference type="InterPro" id="IPR002110">
    <property type="entry name" value="Ankyrin_rpt"/>
</dbReference>
<dbReference type="Proteomes" id="UP000274756">
    <property type="component" value="Unassembled WGS sequence"/>
</dbReference>
<evidence type="ECO:0000256" key="2">
    <source>
        <dbReference type="ARBA" id="ARBA00023043"/>
    </source>
</evidence>
<dbReference type="SMART" id="SM00248">
    <property type="entry name" value="ANK"/>
    <property type="match status" value="5"/>
</dbReference>
<evidence type="ECO:0000313" key="6">
    <source>
        <dbReference type="Proteomes" id="UP000038040"/>
    </source>
</evidence>
<protein>
    <submittedName>
        <fullName evidence="8">BTB domain-containing protein</fullName>
    </submittedName>
</protein>
<evidence type="ECO:0000256" key="1">
    <source>
        <dbReference type="ARBA" id="ARBA00022737"/>
    </source>
</evidence>
<accession>A0A158Q3Z8</accession>
<reference evidence="8" key="1">
    <citation type="submission" date="2016-04" db="UniProtKB">
        <authorList>
            <consortium name="WormBaseParasite"/>
        </authorList>
    </citation>
    <scope>IDENTIFICATION</scope>
</reference>
<keyword evidence="7" id="KW-1185">Reference proteome</keyword>
<dbReference type="InterPro" id="IPR052089">
    <property type="entry name" value="Ankyrin-BTB/POZ_domain"/>
</dbReference>
<name>A0A158Q3Z8_DRAME</name>
<dbReference type="Gene3D" id="3.30.710.10">
    <property type="entry name" value="Potassium Channel Kv1.1, Chain A"/>
    <property type="match status" value="1"/>
</dbReference>
<keyword evidence="1" id="KW-0677">Repeat</keyword>
<dbReference type="Gene3D" id="1.10.20.10">
    <property type="entry name" value="Histone, subunit A"/>
    <property type="match status" value="1"/>
</dbReference>
<dbReference type="InterPro" id="IPR000210">
    <property type="entry name" value="BTB/POZ_dom"/>
</dbReference>
<reference evidence="5 7" key="2">
    <citation type="submission" date="2018-11" db="EMBL/GenBank/DDBJ databases">
        <authorList>
            <consortium name="Pathogen Informatics"/>
        </authorList>
    </citation>
    <scope>NUCLEOTIDE SEQUENCE [LARGE SCALE GENOMIC DNA]</scope>
</reference>
<dbReference type="Gene3D" id="1.25.40.20">
    <property type="entry name" value="Ankyrin repeat-containing domain"/>
    <property type="match status" value="1"/>
</dbReference>
<organism evidence="6 8">
    <name type="scientific">Dracunculus medinensis</name>
    <name type="common">Guinea worm</name>
    <dbReference type="NCBI Taxonomy" id="318479"/>
    <lineage>
        <taxon>Eukaryota</taxon>
        <taxon>Metazoa</taxon>
        <taxon>Ecdysozoa</taxon>
        <taxon>Nematoda</taxon>
        <taxon>Chromadorea</taxon>
        <taxon>Rhabditida</taxon>
        <taxon>Spirurina</taxon>
        <taxon>Dracunculoidea</taxon>
        <taxon>Dracunculidae</taxon>
        <taxon>Dracunculus</taxon>
    </lineage>
</organism>
<dbReference type="OrthoDB" id="2316821at2759"/>
<dbReference type="GO" id="GO:0046982">
    <property type="term" value="F:protein heterodimerization activity"/>
    <property type="evidence" value="ECO:0007669"/>
    <property type="project" value="InterPro"/>
</dbReference>
<dbReference type="Proteomes" id="UP000038040">
    <property type="component" value="Unplaced"/>
</dbReference>
<proteinExistence type="predicted"/>
<dbReference type="SMART" id="SM00225">
    <property type="entry name" value="BTB"/>
    <property type="match status" value="1"/>
</dbReference>
<dbReference type="PROSITE" id="PS50088">
    <property type="entry name" value="ANK_REPEAT"/>
    <property type="match status" value="1"/>
</dbReference>
<keyword evidence="2 3" id="KW-0040">ANK repeat</keyword>
<dbReference type="SUPFAM" id="SSF48403">
    <property type="entry name" value="Ankyrin repeat"/>
    <property type="match status" value="1"/>
</dbReference>
<evidence type="ECO:0000313" key="5">
    <source>
        <dbReference type="EMBL" id="VDN57721.1"/>
    </source>
</evidence>
<dbReference type="InterPro" id="IPR059008">
    <property type="entry name" value="ABTB2/3_histone"/>
</dbReference>
<evidence type="ECO:0000259" key="4">
    <source>
        <dbReference type="PROSITE" id="PS50097"/>
    </source>
</evidence>
<gene>
    <name evidence="5" type="ORF">DME_LOCUS7694</name>
</gene>